<evidence type="ECO:0000313" key="17">
    <source>
        <dbReference type="Proteomes" id="UP000835052"/>
    </source>
</evidence>
<evidence type="ECO:0000256" key="8">
    <source>
        <dbReference type="ARBA" id="ARBA00022729"/>
    </source>
</evidence>
<keyword evidence="12" id="KW-0472">Membrane</keyword>
<evidence type="ECO:0000256" key="12">
    <source>
        <dbReference type="ARBA" id="ARBA00023136"/>
    </source>
</evidence>
<evidence type="ECO:0000256" key="15">
    <source>
        <dbReference type="SAM" id="SignalP"/>
    </source>
</evidence>
<sequence>MLRILIALCIASSVYAAKCESPQHSASTFSTNDGFFHFRTTYITELTIQCGNNAKNTQFYAEVNGKVVPVAVSEETSKYQVSWTLDHEASNAQTFYVNVFDEEGIKAYTKDHSTKPLFSVSHYHSGLTKKSPISSETVALLLSVVGLYYAIRQKNEIVH</sequence>
<comment type="subunit">
    <text evidence="4">Heterotetramer of TRAP-alpha, TRAP-beta, TRAP-delta and TRAP-gamma.</text>
</comment>
<dbReference type="EMBL" id="CAJGYM010000116">
    <property type="protein sequence ID" value="CAD6198158.1"/>
    <property type="molecule type" value="Genomic_DNA"/>
</dbReference>
<dbReference type="OrthoDB" id="10055808at2759"/>
<dbReference type="AlphaFoldDB" id="A0A8S1HSB0"/>
<evidence type="ECO:0000256" key="14">
    <source>
        <dbReference type="ARBA" id="ARBA00031791"/>
    </source>
</evidence>
<keyword evidence="8 15" id="KW-0732">Signal</keyword>
<keyword evidence="10" id="KW-0832">Ubl conjugation</keyword>
<evidence type="ECO:0000313" key="16">
    <source>
        <dbReference type="EMBL" id="CAD6198158.1"/>
    </source>
</evidence>
<comment type="function">
    <text evidence="1">TRAP proteins are part of a complex whose function is to bind calcium to the ER membrane and thereby regulate the retention of ER resident proteins.</text>
</comment>
<organism evidence="16 17">
    <name type="scientific">Caenorhabditis auriculariae</name>
    <dbReference type="NCBI Taxonomy" id="2777116"/>
    <lineage>
        <taxon>Eukaryota</taxon>
        <taxon>Metazoa</taxon>
        <taxon>Ecdysozoa</taxon>
        <taxon>Nematoda</taxon>
        <taxon>Chromadorea</taxon>
        <taxon>Rhabditida</taxon>
        <taxon>Rhabditina</taxon>
        <taxon>Rhabditomorpha</taxon>
        <taxon>Rhabditoidea</taxon>
        <taxon>Rhabditidae</taxon>
        <taxon>Peloderinae</taxon>
        <taxon>Caenorhabditis</taxon>
    </lineage>
</organism>
<gene>
    <name evidence="16" type="ORF">CAUJ_LOCUS14064</name>
</gene>
<evidence type="ECO:0000256" key="9">
    <source>
        <dbReference type="ARBA" id="ARBA00022824"/>
    </source>
</evidence>
<name>A0A8S1HSB0_9PELO</name>
<evidence type="ECO:0000256" key="3">
    <source>
        <dbReference type="ARBA" id="ARBA00009294"/>
    </source>
</evidence>
<evidence type="ECO:0000256" key="2">
    <source>
        <dbReference type="ARBA" id="ARBA00004115"/>
    </source>
</evidence>
<evidence type="ECO:0000256" key="10">
    <source>
        <dbReference type="ARBA" id="ARBA00022843"/>
    </source>
</evidence>
<feature type="chain" id="PRO_5035779730" description="Translocon-associated protein subunit delta" evidence="15">
    <location>
        <begin position="17"/>
        <end position="159"/>
    </location>
</feature>
<evidence type="ECO:0000256" key="11">
    <source>
        <dbReference type="ARBA" id="ARBA00022989"/>
    </source>
</evidence>
<evidence type="ECO:0000256" key="1">
    <source>
        <dbReference type="ARBA" id="ARBA00002838"/>
    </source>
</evidence>
<comment type="similarity">
    <text evidence="3">Belongs to the TRAP-delta family.</text>
</comment>
<dbReference type="GO" id="GO:0005789">
    <property type="term" value="C:endoplasmic reticulum membrane"/>
    <property type="evidence" value="ECO:0007669"/>
    <property type="project" value="UniProtKB-SubCell"/>
</dbReference>
<dbReference type="PANTHER" id="PTHR12731">
    <property type="entry name" value="TRANSLOCON-ASSOCIATED PROTEIN, DELTA SUBUNIT"/>
    <property type="match status" value="1"/>
</dbReference>
<proteinExistence type="inferred from homology"/>
<comment type="caution">
    <text evidence="16">The sequence shown here is derived from an EMBL/GenBank/DDBJ whole genome shotgun (WGS) entry which is preliminary data.</text>
</comment>
<evidence type="ECO:0000256" key="5">
    <source>
        <dbReference type="ARBA" id="ARBA00014387"/>
    </source>
</evidence>
<evidence type="ECO:0000256" key="7">
    <source>
        <dbReference type="ARBA" id="ARBA00022692"/>
    </source>
</evidence>
<evidence type="ECO:0000256" key="4">
    <source>
        <dbReference type="ARBA" id="ARBA00011819"/>
    </source>
</evidence>
<evidence type="ECO:0000256" key="13">
    <source>
        <dbReference type="ARBA" id="ARBA00023157"/>
    </source>
</evidence>
<dbReference type="PANTHER" id="PTHR12731:SF1">
    <property type="entry name" value="TRANSLOCON-ASSOCIATED PROTEIN SUBUNIT DELTA"/>
    <property type="match status" value="1"/>
</dbReference>
<evidence type="ECO:0000256" key="6">
    <source>
        <dbReference type="ARBA" id="ARBA00022499"/>
    </source>
</evidence>
<feature type="signal peptide" evidence="15">
    <location>
        <begin position="1"/>
        <end position="16"/>
    </location>
</feature>
<protein>
    <recommendedName>
        <fullName evidence="5">Translocon-associated protein subunit delta</fullName>
    </recommendedName>
    <alternativeName>
        <fullName evidence="14">Signal sequence receptor subunit delta</fullName>
    </alternativeName>
</protein>
<keyword evidence="9" id="KW-0256">Endoplasmic reticulum</keyword>
<dbReference type="InterPro" id="IPR008855">
    <property type="entry name" value="TRAP-delta"/>
</dbReference>
<accession>A0A8S1HSB0</accession>
<keyword evidence="17" id="KW-1185">Reference proteome</keyword>
<dbReference type="Proteomes" id="UP000835052">
    <property type="component" value="Unassembled WGS sequence"/>
</dbReference>
<keyword evidence="13" id="KW-1015">Disulfide bond</keyword>
<keyword evidence="11" id="KW-1133">Transmembrane helix</keyword>
<comment type="subcellular location">
    <subcellularLocation>
        <location evidence="2">Endoplasmic reticulum membrane</location>
        <topology evidence="2">Single-pass type I membrane protein</topology>
    </subcellularLocation>
</comment>
<keyword evidence="6" id="KW-1017">Isopeptide bond</keyword>
<keyword evidence="7" id="KW-0812">Transmembrane</keyword>
<reference evidence="16" key="1">
    <citation type="submission" date="2020-10" db="EMBL/GenBank/DDBJ databases">
        <authorList>
            <person name="Kikuchi T."/>
        </authorList>
    </citation>
    <scope>NUCLEOTIDE SEQUENCE</scope>
    <source>
        <strain evidence="16">NKZ352</strain>
    </source>
</reference>
<dbReference type="Pfam" id="PF05404">
    <property type="entry name" value="TRAP-delta"/>
    <property type="match status" value="1"/>
</dbReference>